<gene>
    <name evidence="1" type="ORF">HT585_30485</name>
</gene>
<comment type="caution">
    <text evidence="1">The sequence shown here is derived from an EMBL/GenBank/DDBJ whole genome shotgun (WGS) entry which is preliminary data.</text>
</comment>
<proteinExistence type="predicted"/>
<keyword evidence="2" id="KW-1185">Reference proteome</keyword>
<name>A0A7Y6URL4_9HYPH</name>
<evidence type="ECO:0000313" key="1">
    <source>
        <dbReference type="EMBL" id="NVD43199.1"/>
    </source>
</evidence>
<dbReference type="AlphaFoldDB" id="A0A7Y6URL4"/>
<sequence length="99" mass="11196">MVSNQPLSELGPRYEEVPLAALEAADVTKFVTAMKLECKGVKEADHLGFFHYEQCRLGLGRYEEFMNTIVRFSPGLLRAPANDNRDSIRFTGKESARCR</sequence>
<evidence type="ECO:0000313" key="2">
    <source>
        <dbReference type="Proteomes" id="UP000520198"/>
    </source>
</evidence>
<protein>
    <submittedName>
        <fullName evidence="1">Uncharacterized protein</fullName>
    </submittedName>
</protein>
<accession>A0A7Y6URL4</accession>
<dbReference type="Proteomes" id="UP000520198">
    <property type="component" value="Unassembled WGS sequence"/>
</dbReference>
<reference evidence="1 2" key="1">
    <citation type="submission" date="2020-06" db="EMBL/GenBank/DDBJ databases">
        <authorList>
            <person name="Grouzdev D.S."/>
        </authorList>
    </citation>
    <scope>NUCLEOTIDE SEQUENCE [LARGE SCALE GENOMIC DNA]</scope>
    <source>
        <strain evidence="1 2">HO-A22</strain>
    </source>
</reference>
<dbReference type="EMBL" id="JABWDU010000014">
    <property type="protein sequence ID" value="NVD43199.1"/>
    <property type="molecule type" value="Genomic_DNA"/>
</dbReference>
<organism evidence="1 2">
    <name type="scientific">Ensifer oleiphilus</name>
    <dbReference type="NCBI Taxonomy" id="2742698"/>
    <lineage>
        <taxon>Bacteria</taxon>
        <taxon>Pseudomonadati</taxon>
        <taxon>Pseudomonadota</taxon>
        <taxon>Alphaproteobacteria</taxon>
        <taxon>Hyphomicrobiales</taxon>
        <taxon>Rhizobiaceae</taxon>
        <taxon>Sinorhizobium/Ensifer group</taxon>
        <taxon>Ensifer</taxon>
    </lineage>
</organism>
<dbReference type="RefSeq" id="WP_176356525.1">
    <property type="nucleotide sequence ID" value="NZ_JABWDU010000014.1"/>
</dbReference>